<evidence type="ECO:0000256" key="4">
    <source>
        <dbReference type="ARBA" id="ARBA00023002"/>
    </source>
</evidence>
<evidence type="ECO:0000256" key="1">
    <source>
        <dbReference type="ARBA" id="ARBA00007870"/>
    </source>
</evidence>
<dbReference type="NCBIfam" id="TIGR00745">
    <property type="entry name" value="apbA_panE"/>
    <property type="match status" value="1"/>
</dbReference>
<gene>
    <name evidence="9" type="ORF">BJ684DRAFT_14436</name>
</gene>
<dbReference type="InterPro" id="IPR013328">
    <property type="entry name" value="6PGD_dom2"/>
</dbReference>
<feature type="domain" description="Ketopantoate reductase N-terminal" evidence="7">
    <location>
        <begin position="10"/>
        <end position="170"/>
    </location>
</feature>
<reference evidence="10" key="1">
    <citation type="journal article" date="2018" name="Nat. Microbiol.">
        <title>Leveraging single-cell genomics to expand the fungal tree of life.</title>
        <authorList>
            <person name="Ahrendt S.R."/>
            <person name="Quandt C.A."/>
            <person name="Ciobanu D."/>
            <person name="Clum A."/>
            <person name="Salamov A."/>
            <person name="Andreopoulos B."/>
            <person name="Cheng J.F."/>
            <person name="Woyke T."/>
            <person name="Pelin A."/>
            <person name="Henrissat B."/>
            <person name="Reynolds N.K."/>
            <person name="Benny G.L."/>
            <person name="Smith M.E."/>
            <person name="James T.Y."/>
            <person name="Grigoriev I.V."/>
        </authorList>
    </citation>
    <scope>NUCLEOTIDE SEQUENCE [LARGE SCALE GENOMIC DNA]</scope>
</reference>
<dbReference type="InterPro" id="IPR008927">
    <property type="entry name" value="6-PGluconate_DH-like_C_sf"/>
</dbReference>
<accession>A0A4V1IYP9</accession>
<dbReference type="GO" id="GO:0050661">
    <property type="term" value="F:NADP binding"/>
    <property type="evidence" value="ECO:0007669"/>
    <property type="project" value="TreeGrafter"/>
</dbReference>
<dbReference type="GO" id="GO:0015940">
    <property type="term" value="P:pantothenate biosynthetic process"/>
    <property type="evidence" value="ECO:0007669"/>
    <property type="project" value="InterPro"/>
</dbReference>
<organism evidence="9 10">
    <name type="scientific">Piptocephalis cylindrospora</name>
    <dbReference type="NCBI Taxonomy" id="1907219"/>
    <lineage>
        <taxon>Eukaryota</taxon>
        <taxon>Fungi</taxon>
        <taxon>Fungi incertae sedis</taxon>
        <taxon>Zoopagomycota</taxon>
        <taxon>Zoopagomycotina</taxon>
        <taxon>Zoopagomycetes</taxon>
        <taxon>Zoopagales</taxon>
        <taxon>Piptocephalidaceae</taxon>
        <taxon>Piptocephalis</taxon>
    </lineage>
</organism>
<dbReference type="SUPFAM" id="SSF48179">
    <property type="entry name" value="6-phosphogluconate dehydrogenase C-terminal domain-like"/>
    <property type="match status" value="1"/>
</dbReference>
<evidence type="ECO:0000256" key="3">
    <source>
        <dbReference type="ARBA" id="ARBA00022857"/>
    </source>
</evidence>
<dbReference type="InterPro" id="IPR013332">
    <property type="entry name" value="KPR_N"/>
</dbReference>
<evidence type="ECO:0000313" key="9">
    <source>
        <dbReference type="EMBL" id="RKP15319.1"/>
    </source>
</evidence>
<dbReference type="SUPFAM" id="SSF51735">
    <property type="entry name" value="NAD(P)-binding Rossmann-fold domains"/>
    <property type="match status" value="1"/>
</dbReference>
<dbReference type="Proteomes" id="UP000267251">
    <property type="component" value="Unassembled WGS sequence"/>
</dbReference>
<sequence>MPPHVLAPTIHVLGGGAIGLLVTGHLLKGQVPVRLHLRQMPSVPTCLIPLSFIEAWRGPGTPGQVLQCPVEEAGADGPIECLVIATKAQQAREAVGPLYSRLTRNSSVLFLQNGLGVFEEVANLWKEERDRQPFFLLGSTTHGAYRPAVPGEIERSVVHAGMGKMWFGAASAHENGSPRLQNLVRNLSSWVPGLALDPRLLDAKEIRDRLVEKLAVASIILPLTALSGQKNGALLSPPLETLATDLAEEVSSVLVRTGHSRMTPSWVKGRVREVAEGTRENVSSMKADVEMGRRTEVEYICGALNRMARDAGIHTPLLRMVQGLIEARQIRKVDNET</sequence>
<keyword evidence="3 6" id="KW-0521">NADP</keyword>
<dbReference type="Pfam" id="PF02558">
    <property type="entry name" value="ApbA"/>
    <property type="match status" value="1"/>
</dbReference>
<feature type="domain" description="Ketopantoate reductase C-terminal" evidence="8">
    <location>
        <begin position="206"/>
        <end position="329"/>
    </location>
</feature>
<keyword evidence="10" id="KW-1185">Reference proteome</keyword>
<dbReference type="GO" id="GO:0005739">
    <property type="term" value="C:mitochondrion"/>
    <property type="evidence" value="ECO:0007669"/>
    <property type="project" value="TreeGrafter"/>
</dbReference>
<evidence type="ECO:0000256" key="2">
    <source>
        <dbReference type="ARBA" id="ARBA00013014"/>
    </source>
</evidence>
<dbReference type="GO" id="GO:0008677">
    <property type="term" value="F:2-dehydropantoate 2-reductase activity"/>
    <property type="evidence" value="ECO:0007669"/>
    <property type="project" value="UniProtKB-EC"/>
</dbReference>
<dbReference type="InterPro" id="IPR003710">
    <property type="entry name" value="ApbA"/>
</dbReference>
<dbReference type="InterPro" id="IPR013752">
    <property type="entry name" value="KPA_reductase"/>
</dbReference>
<dbReference type="InterPro" id="IPR036291">
    <property type="entry name" value="NAD(P)-bd_dom_sf"/>
</dbReference>
<dbReference type="EMBL" id="KZ987741">
    <property type="protein sequence ID" value="RKP15319.1"/>
    <property type="molecule type" value="Genomic_DNA"/>
</dbReference>
<evidence type="ECO:0000259" key="8">
    <source>
        <dbReference type="Pfam" id="PF08546"/>
    </source>
</evidence>
<comment type="catalytic activity">
    <reaction evidence="6">
        <text>(R)-pantoate + NADP(+) = 2-dehydropantoate + NADPH + H(+)</text>
        <dbReference type="Rhea" id="RHEA:16233"/>
        <dbReference type="ChEBI" id="CHEBI:11561"/>
        <dbReference type="ChEBI" id="CHEBI:15378"/>
        <dbReference type="ChEBI" id="CHEBI:15980"/>
        <dbReference type="ChEBI" id="CHEBI:57783"/>
        <dbReference type="ChEBI" id="CHEBI:58349"/>
        <dbReference type="EC" id="1.1.1.169"/>
    </reaction>
</comment>
<evidence type="ECO:0000256" key="5">
    <source>
        <dbReference type="ARBA" id="ARBA00032024"/>
    </source>
</evidence>
<comment type="function">
    <text evidence="6">Catalyzes the NADPH-dependent reduction of ketopantoate into pantoic acid.</text>
</comment>
<protein>
    <recommendedName>
        <fullName evidence="2 6">2-dehydropantoate 2-reductase</fullName>
        <ecNumber evidence="2 6">1.1.1.169</ecNumber>
    </recommendedName>
    <alternativeName>
        <fullName evidence="5 6">Ketopantoate reductase</fullName>
    </alternativeName>
</protein>
<dbReference type="OrthoDB" id="73846at2759"/>
<evidence type="ECO:0000256" key="6">
    <source>
        <dbReference type="RuleBase" id="RU362068"/>
    </source>
</evidence>
<dbReference type="Pfam" id="PF08546">
    <property type="entry name" value="ApbA_C"/>
    <property type="match status" value="1"/>
</dbReference>
<name>A0A4V1IYP9_9FUNG</name>
<dbReference type="EC" id="1.1.1.169" evidence="2 6"/>
<dbReference type="Gene3D" id="1.10.1040.10">
    <property type="entry name" value="N-(1-d-carboxylethyl)-l-norvaline Dehydrogenase, domain 2"/>
    <property type="match status" value="1"/>
</dbReference>
<evidence type="ECO:0000259" key="7">
    <source>
        <dbReference type="Pfam" id="PF02558"/>
    </source>
</evidence>
<keyword evidence="4 6" id="KW-0560">Oxidoreductase</keyword>
<dbReference type="AlphaFoldDB" id="A0A4V1IYP9"/>
<proteinExistence type="inferred from homology"/>
<dbReference type="InterPro" id="IPR050838">
    <property type="entry name" value="Ketopantoate_reductase"/>
</dbReference>
<dbReference type="PANTHER" id="PTHR43765:SF2">
    <property type="entry name" value="2-DEHYDROPANTOATE 2-REDUCTASE"/>
    <property type="match status" value="1"/>
</dbReference>
<dbReference type="PANTHER" id="PTHR43765">
    <property type="entry name" value="2-DEHYDROPANTOATE 2-REDUCTASE-RELATED"/>
    <property type="match status" value="1"/>
</dbReference>
<comment type="similarity">
    <text evidence="1 6">Belongs to the ketopantoate reductase family.</text>
</comment>
<evidence type="ECO:0000313" key="10">
    <source>
        <dbReference type="Proteomes" id="UP000267251"/>
    </source>
</evidence>
<dbReference type="Gene3D" id="3.40.50.720">
    <property type="entry name" value="NAD(P)-binding Rossmann-like Domain"/>
    <property type="match status" value="1"/>
</dbReference>